<feature type="domain" description="FtsX extracellular" evidence="13">
    <location>
        <begin position="63"/>
        <end position="159"/>
    </location>
</feature>
<feature type="transmembrane region" description="Helical" evidence="11">
    <location>
        <begin position="178"/>
        <end position="205"/>
    </location>
</feature>
<evidence type="ECO:0000256" key="1">
    <source>
        <dbReference type="ARBA" id="ARBA00004651"/>
    </source>
</evidence>
<evidence type="ECO:0000256" key="4">
    <source>
        <dbReference type="ARBA" id="ARBA00022475"/>
    </source>
</evidence>
<evidence type="ECO:0000256" key="6">
    <source>
        <dbReference type="ARBA" id="ARBA00022692"/>
    </source>
</evidence>
<accession>A0A318XMX5</accession>
<name>A0A318XMX5_9FIRM</name>
<feature type="transmembrane region" description="Helical" evidence="11">
    <location>
        <begin position="226"/>
        <end position="250"/>
    </location>
</feature>
<dbReference type="PIRSF" id="PIRSF003097">
    <property type="entry name" value="FtsX"/>
    <property type="match status" value="1"/>
</dbReference>
<keyword evidence="5 10" id="KW-0132">Cell division</keyword>
<reference evidence="14 15" key="1">
    <citation type="submission" date="2018-06" db="EMBL/GenBank/DDBJ databases">
        <title>Genomic Encyclopedia of Type Strains, Phase I: the one thousand microbial genomes (KMG-I) project.</title>
        <authorList>
            <person name="Kyrpides N."/>
        </authorList>
    </citation>
    <scope>NUCLEOTIDE SEQUENCE [LARGE SCALE GENOMIC DNA]</scope>
    <source>
        <strain evidence="14 15">DSM 19573</strain>
    </source>
</reference>
<keyword evidence="8 10" id="KW-0472">Membrane</keyword>
<protein>
    <recommendedName>
        <fullName evidence="3 10">Cell division protein FtsX</fullName>
    </recommendedName>
</protein>
<evidence type="ECO:0000259" key="12">
    <source>
        <dbReference type="Pfam" id="PF02687"/>
    </source>
</evidence>
<evidence type="ECO:0000256" key="7">
    <source>
        <dbReference type="ARBA" id="ARBA00022989"/>
    </source>
</evidence>
<keyword evidence="4 10" id="KW-1003">Cell membrane</keyword>
<dbReference type="InterPro" id="IPR003838">
    <property type="entry name" value="ABC3_permease_C"/>
</dbReference>
<comment type="subcellular location">
    <subcellularLocation>
        <location evidence="1">Cell membrane</location>
        <topology evidence="1">Multi-pass membrane protein</topology>
    </subcellularLocation>
</comment>
<proteinExistence type="inferred from homology"/>
<gene>
    <name evidence="14" type="ORF">LY28_01515</name>
</gene>
<dbReference type="InterPro" id="IPR058204">
    <property type="entry name" value="FtsX_firmicutes-type"/>
</dbReference>
<evidence type="ECO:0000313" key="14">
    <source>
        <dbReference type="EMBL" id="PYG88179.1"/>
    </source>
</evidence>
<dbReference type="Gene3D" id="3.30.70.3040">
    <property type="match status" value="1"/>
</dbReference>
<comment type="function">
    <text evidence="10">Part of the ABC transporter FtsEX involved in asymmetric cellular division facilitating the initiation of sporulation.</text>
</comment>
<organism evidence="14 15">
    <name type="scientific">Ruminiclostridium sufflavum DSM 19573</name>
    <dbReference type="NCBI Taxonomy" id="1121337"/>
    <lineage>
        <taxon>Bacteria</taxon>
        <taxon>Bacillati</taxon>
        <taxon>Bacillota</taxon>
        <taxon>Clostridia</taxon>
        <taxon>Eubacteriales</taxon>
        <taxon>Oscillospiraceae</taxon>
        <taxon>Ruminiclostridium</taxon>
    </lineage>
</organism>
<evidence type="ECO:0000256" key="9">
    <source>
        <dbReference type="ARBA" id="ARBA00023306"/>
    </source>
</evidence>
<sequence>MGMKIRSIKYILKTSILNASRNRLMSLASISIISAALILFGVFYLILVNLNYNISVLSQQPTMQVFCLPELTDEQVDAVQTEIAGNEYVESFTVVSKKEAFEQLKKYLADNKQEEGGSDILSGYDESFMNVSFIVKVDNPENSELAATEFLSFPGVENVEYSQKTIDVIQKVSNWVKIISIVLIGLLLVISLFIISNTIKLTVFARRKEINIMKYIGATDWFIRWPFIYEGIFIGIIGAIIAFVLVAYIYSLGEPIMSKDLAVFGGGFATVKFKAVCGTLALIYMGISTVIGASGSALSIRKHLHV</sequence>
<dbReference type="Pfam" id="PF02687">
    <property type="entry name" value="FtsX"/>
    <property type="match status" value="1"/>
</dbReference>
<comment type="caution">
    <text evidence="14">The sequence shown here is derived from an EMBL/GenBank/DDBJ whole genome shotgun (WGS) entry which is preliminary data.</text>
</comment>
<evidence type="ECO:0000259" key="13">
    <source>
        <dbReference type="Pfam" id="PF18075"/>
    </source>
</evidence>
<evidence type="ECO:0000256" key="5">
    <source>
        <dbReference type="ARBA" id="ARBA00022618"/>
    </source>
</evidence>
<feature type="domain" description="ABC3 transporter permease C-terminal" evidence="12">
    <location>
        <begin position="181"/>
        <end position="290"/>
    </location>
</feature>
<evidence type="ECO:0000256" key="3">
    <source>
        <dbReference type="ARBA" id="ARBA00021907"/>
    </source>
</evidence>
<keyword evidence="7 11" id="KW-1133">Transmembrane helix</keyword>
<keyword evidence="15" id="KW-1185">Reference proteome</keyword>
<comment type="similarity">
    <text evidence="2 10">Belongs to the ABC-4 integral membrane protein family. FtsX subfamily.</text>
</comment>
<dbReference type="EMBL" id="QKMR01000007">
    <property type="protein sequence ID" value="PYG88179.1"/>
    <property type="molecule type" value="Genomic_DNA"/>
</dbReference>
<dbReference type="RefSeq" id="WP_242981183.1">
    <property type="nucleotide sequence ID" value="NZ_QKMR01000007.1"/>
</dbReference>
<dbReference type="NCBIfam" id="NF038347">
    <property type="entry name" value="FtsX_Gpos"/>
    <property type="match status" value="1"/>
</dbReference>
<dbReference type="GO" id="GO:0051301">
    <property type="term" value="P:cell division"/>
    <property type="evidence" value="ECO:0007669"/>
    <property type="project" value="UniProtKB-KW"/>
</dbReference>
<dbReference type="Proteomes" id="UP000248132">
    <property type="component" value="Unassembled WGS sequence"/>
</dbReference>
<feature type="transmembrane region" description="Helical" evidence="11">
    <location>
        <begin position="24"/>
        <end position="47"/>
    </location>
</feature>
<dbReference type="Pfam" id="PF18075">
    <property type="entry name" value="FtsX_ECD"/>
    <property type="match status" value="1"/>
</dbReference>
<keyword evidence="9 10" id="KW-0131">Cell cycle</keyword>
<dbReference type="PANTHER" id="PTHR47755">
    <property type="entry name" value="CELL DIVISION PROTEIN FTSX"/>
    <property type="match status" value="1"/>
</dbReference>
<evidence type="ECO:0000256" key="2">
    <source>
        <dbReference type="ARBA" id="ARBA00007379"/>
    </source>
</evidence>
<keyword evidence="6 11" id="KW-0812">Transmembrane</keyword>
<dbReference type="PANTHER" id="PTHR47755:SF1">
    <property type="entry name" value="CELL DIVISION PROTEIN FTSX"/>
    <property type="match status" value="1"/>
</dbReference>
<feature type="transmembrane region" description="Helical" evidence="11">
    <location>
        <begin position="281"/>
        <end position="300"/>
    </location>
</feature>
<dbReference type="GO" id="GO:0005886">
    <property type="term" value="C:plasma membrane"/>
    <property type="evidence" value="ECO:0007669"/>
    <property type="project" value="UniProtKB-SubCell"/>
</dbReference>
<dbReference type="AlphaFoldDB" id="A0A318XMX5"/>
<dbReference type="InterPro" id="IPR040690">
    <property type="entry name" value="FtsX_ECD"/>
</dbReference>
<evidence type="ECO:0000256" key="11">
    <source>
        <dbReference type="SAM" id="Phobius"/>
    </source>
</evidence>
<dbReference type="InterPro" id="IPR004513">
    <property type="entry name" value="FtsX"/>
</dbReference>
<evidence type="ECO:0000256" key="8">
    <source>
        <dbReference type="ARBA" id="ARBA00023136"/>
    </source>
</evidence>
<evidence type="ECO:0000256" key="10">
    <source>
        <dbReference type="PIRNR" id="PIRNR003097"/>
    </source>
</evidence>
<evidence type="ECO:0000313" key="15">
    <source>
        <dbReference type="Proteomes" id="UP000248132"/>
    </source>
</evidence>